<evidence type="ECO:0000313" key="3">
    <source>
        <dbReference type="Proteomes" id="UP000001812"/>
    </source>
</evidence>
<dbReference type="HOGENOM" id="CLU_3023249_0_0_4"/>
<feature type="compositionally biased region" description="Basic residues" evidence="1">
    <location>
        <begin position="8"/>
        <end position="22"/>
    </location>
</feature>
<dbReference type="AlphaFoldDB" id="A0A0E1WA05"/>
<dbReference type="Proteomes" id="UP000001812">
    <property type="component" value="Chromosome I"/>
</dbReference>
<dbReference type="EMBL" id="CM000832">
    <property type="protein sequence ID" value="EET10023.1"/>
    <property type="molecule type" value="Genomic_DNA"/>
</dbReference>
<feature type="region of interest" description="Disordered" evidence="1">
    <location>
        <begin position="1"/>
        <end position="43"/>
    </location>
</feature>
<gene>
    <name evidence="2" type="ORF">BURPS1710A_3110</name>
</gene>
<organism evidence="2 3">
    <name type="scientific">Burkholderia pseudomallei 1710a</name>
    <dbReference type="NCBI Taxonomy" id="320371"/>
    <lineage>
        <taxon>Bacteria</taxon>
        <taxon>Pseudomonadati</taxon>
        <taxon>Pseudomonadota</taxon>
        <taxon>Betaproteobacteria</taxon>
        <taxon>Burkholderiales</taxon>
        <taxon>Burkholderiaceae</taxon>
        <taxon>Burkholderia</taxon>
        <taxon>pseudomallei group</taxon>
    </lineage>
</organism>
<reference evidence="3" key="1">
    <citation type="submission" date="2007-08" db="EMBL/GenBank/DDBJ databases">
        <title>Annotation of Burkholderia pseudomallei 1710a.</title>
        <authorList>
            <person name="Harkins D.M."/>
            <person name="DeShazer D."/>
            <person name="Woods D.E."/>
            <person name="Brinkac L.M."/>
            <person name="Brown K.A."/>
            <person name="Hung G.C."/>
            <person name="Tuanyok A."/>
            <person name="Zhang B."/>
            <person name="Nierman W.C."/>
        </authorList>
    </citation>
    <scope>NUCLEOTIDE SEQUENCE [LARGE SCALE GENOMIC DNA]</scope>
    <source>
        <strain evidence="3">1710a</strain>
    </source>
</reference>
<proteinExistence type="predicted"/>
<name>A0A0E1WA05_BURPE</name>
<evidence type="ECO:0000313" key="2">
    <source>
        <dbReference type="EMBL" id="EET10023.1"/>
    </source>
</evidence>
<protein>
    <submittedName>
        <fullName evidence="2">Uncharacterized protein</fullName>
    </submittedName>
</protein>
<accession>A0A0E1WA05</accession>
<sequence length="55" mass="6615">MFETSGHNARRFRLHQAKRVLKRNGFGRGDPRQRPYRRRTQRTSIIENHELLVVA</sequence>
<reference evidence="2 3" key="2">
    <citation type="submission" date="2009-05" db="EMBL/GenBank/DDBJ databases">
        <authorList>
            <person name="Harkins D.M."/>
            <person name="DeShazer D."/>
            <person name="Woods D.E."/>
            <person name="Brinkac L.M."/>
            <person name="Brown K.A."/>
            <person name="Hung G.C."/>
            <person name="Tuanyok A."/>
            <person name="Zhang B."/>
            <person name="Nierman W.C."/>
        </authorList>
    </citation>
    <scope>NUCLEOTIDE SEQUENCE [LARGE SCALE GENOMIC DNA]</scope>
    <source>
        <strain evidence="2 3">1710a</strain>
    </source>
</reference>
<evidence type="ECO:0000256" key="1">
    <source>
        <dbReference type="SAM" id="MobiDB-lite"/>
    </source>
</evidence>